<feature type="region of interest" description="Disordered" evidence="1">
    <location>
        <begin position="1"/>
        <end position="21"/>
    </location>
</feature>
<organism evidence="2 3">
    <name type="scientific">Prorocentrum cordatum</name>
    <dbReference type="NCBI Taxonomy" id="2364126"/>
    <lineage>
        <taxon>Eukaryota</taxon>
        <taxon>Sar</taxon>
        <taxon>Alveolata</taxon>
        <taxon>Dinophyceae</taxon>
        <taxon>Prorocentrales</taxon>
        <taxon>Prorocentraceae</taxon>
        <taxon>Prorocentrum</taxon>
    </lineage>
</organism>
<sequence length="284" mass="32699">MPPTVVKKGAMKTKGAKKQKTATKLVKKRDVKGLRAALRETVMSKEEWRKYQTDAYRKKWPKPDYMSDYRPTFVRDGGEGAYRDQTYELVTRWSAETKIRYRPHAKAPGSKSHVRYEKYSKARTVAQALALGSWPLDWCHDYEHGFIQVLGPVRDEPLDMSQHTGKLTEVDQAITAWHRKELAKRHNLKLEDLYVDKGAGESMLMRCHRLVADRKAGEILTQAHRKRQTVSDEEVESVLSSWAFARNANRTNVIPNGQEWVWSDTLGLIRDRIGDIHLTGPTAR</sequence>
<evidence type="ECO:0000256" key="1">
    <source>
        <dbReference type="SAM" id="MobiDB-lite"/>
    </source>
</evidence>
<dbReference type="EMBL" id="CAUYUJ010008998">
    <property type="protein sequence ID" value="CAK0825564.1"/>
    <property type="molecule type" value="Genomic_DNA"/>
</dbReference>
<name>A0ABN9S1Z7_9DINO</name>
<protein>
    <submittedName>
        <fullName evidence="2">Uncharacterized protein</fullName>
    </submittedName>
</protein>
<proteinExistence type="predicted"/>
<keyword evidence="3" id="KW-1185">Reference proteome</keyword>
<feature type="non-terminal residue" evidence="2">
    <location>
        <position position="284"/>
    </location>
</feature>
<feature type="compositionally biased region" description="Basic residues" evidence="1">
    <location>
        <begin position="9"/>
        <end position="21"/>
    </location>
</feature>
<dbReference type="Proteomes" id="UP001189429">
    <property type="component" value="Unassembled WGS sequence"/>
</dbReference>
<evidence type="ECO:0000313" key="2">
    <source>
        <dbReference type="EMBL" id="CAK0825564.1"/>
    </source>
</evidence>
<accession>A0ABN9S1Z7</accession>
<reference evidence="2" key="1">
    <citation type="submission" date="2023-10" db="EMBL/GenBank/DDBJ databases">
        <authorList>
            <person name="Chen Y."/>
            <person name="Shah S."/>
            <person name="Dougan E. K."/>
            <person name="Thang M."/>
            <person name="Chan C."/>
        </authorList>
    </citation>
    <scope>NUCLEOTIDE SEQUENCE [LARGE SCALE GENOMIC DNA]</scope>
</reference>
<evidence type="ECO:0000313" key="3">
    <source>
        <dbReference type="Proteomes" id="UP001189429"/>
    </source>
</evidence>
<comment type="caution">
    <text evidence="2">The sequence shown here is derived from an EMBL/GenBank/DDBJ whole genome shotgun (WGS) entry which is preliminary data.</text>
</comment>
<gene>
    <name evidence="2" type="ORF">PCOR1329_LOCUS25662</name>
</gene>